<dbReference type="InterPro" id="IPR039569">
    <property type="entry name" value="FAS1-like_DH_region"/>
</dbReference>
<dbReference type="RefSeq" id="WP_038550640.1">
    <property type="nucleotide sequence ID" value="NZ_CP006850.1"/>
</dbReference>
<dbReference type="SUPFAM" id="SSF54637">
    <property type="entry name" value="Thioesterase/thiol ester dehydrase-isomerase"/>
    <property type="match status" value="1"/>
</dbReference>
<keyword evidence="3" id="KW-1185">Reference proteome</keyword>
<evidence type="ECO:0000313" key="3">
    <source>
        <dbReference type="Proteomes" id="UP000019150"/>
    </source>
</evidence>
<dbReference type="Pfam" id="PF13452">
    <property type="entry name" value="FAS1_DH_region"/>
    <property type="match status" value="1"/>
</dbReference>
<proteinExistence type="predicted"/>
<dbReference type="EMBL" id="CP006850">
    <property type="protein sequence ID" value="AHH18419.1"/>
    <property type="molecule type" value="Genomic_DNA"/>
</dbReference>
<dbReference type="HOGENOM" id="CLU_116276_1_2_11"/>
<dbReference type="AlphaFoldDB" id="W5TGZ8"/>
<dbReference type="eggNOG" id="COG2030">
    <property type="taxonomic scope" value="Bacteria"/>
</dbReference>
<evidence type="ECO:0000259" key="1">
    <source>
        <dbReference type="Pfam" id="PF13452"/>
    </source>
</evidence>
<protein>
    <recommendedName>
        <fullName evidence="1">FAS1-like dehydratase domain-containing protein</fullName>
    </recommendedName>
</protein>
<dbReference type="PATRIC" id="fig|1415166.3.peg.3728"/>
<evidence type="ECO:0000313" key="2">
    <source>
        <dbReference type="EMBL" id="AHH18419.1"/>
    </source>
</evidence>
<name>W5TGZ8_9NOCA</name>
<dbReference type="InterPro" id="IPR029069">
    <property type="entry name" value="HotDog_dom_sf"/>
</dbReference>
<dbReference type="Gene3D" id="3.10.129.10">
    <property type="entry name" value="Hotdog Thioesterase"/>
    <property type="match status" value="1"/>
</dbReference>
<reference evidence="2 3" key="1">
    <citation type="journal article" date="2014" name="Appl. Environ. Microbiol.">
        <title>Insights into the Microbial Degradation of Rubber and Gutta-Percha by Analysis of the Complete Genome of Nocardia nova SH22a.</title>
        <authorList>
            <person name="Luo Q."/>
            <person name="Hiessl S."/>
            <person name="Poehlein A."/>
            <person name="Daniel R."/>
            <person name="Steinbuchel A."/>
        </authorList>
    </citation>
    <scope>NUCLEOTIDE SEQUENCE [LARGE SCALE GENOMIC DNA]</scope>
    <source>
        <strain evidence="2">SH22a</strain>
    </source>
</reference>
<dbReference type="OrthoDB" id="5415111at2"/>
<dbReference type="KEGG" id="nno:NONO_c36320"/>
<organism evidence="2 3">
    <name type="scientific">Nocardia nova SH22a</name>
    <dbReference type="NCBI Taxonomy" id="1415166"/>
    <lineage>
        <taxon>Bacteria</taxon>
        <taxon>Bacillati</taxon>
        <taxon>Actinomycetota</taxon>
        <taxon>Actinomycetes</taxon>
        <taxon>Mycobacteriales</taxon>
        <taxon>Nocardiaceae</taxon>
        <taxon>Nocardia</taxon>
    </lineage>
</organism>
<dbReference type="STRING" id="1415166.NONO_c36320"/>
<gene>
    <name evidence="2" type="ORF">NONO_c36320</name>
</gene>
<feature type="domain" description="FAS1-like dehydratase" evidence="1">
    <location>
        <begin position="6"/>
        <end position="124"/>
    </location>
</feature>
<sequence length="138" mass="15315">MTAPYPLSVELGKVREFARATGITDPGYLEDPAPHIPPTFLRTVLFWRPDDWVSPLDALNLDPKRSLHGEQEFEFFGPPPRAGAELTVHTRLESVTEKQGRRGGTMKFIVVVEDFVDADGKLVARGRTTGIETGQAQQ</sequence>
<dbReference type="Proteomes" id="UP000019150">
    <property type="component" value="Chromosome"/>
</dbReference>
<accession>W5TGZ8</accession>